<proteinExistence type="inferred from homology"/>
<comment type="subcellular location">
    <subcellularLocation>
        <location evidence="6">Cell membrane</location>
        <topology evidence="6">Multi-pass membrane protein</topology>
    </subcellularLocation>
    <subcellularLocation>
        <location evidence="1">Membrane</location>
        <topology evidence="1">Multi-pass membrane protein</topology>
    </subcellularLocation>
</comment>
<evidence type="ECO:0000313" key="8">
    <source>
        <dbReference type="Proteomes" id="UP000190042"/>
    </source>
</evidence>
<protein>
    <recommendedName>
        <fullName evidence="6">Probable membrane transporter protein</fullName>
    </recommendedName>
</protein>
<evidence type="ECO:0000313" key="7">
    <source>
        <dbReference type="EMBL" id="SKA98639.1"/>
    </source>
</evidence>
<keyword evidence="4 6" id="KW-1133">Transmembrane helix</keyword>
<accession>A0A1T4YA29</accession>
<name>A0A1T4YA29_9BACL</name>
<reference evidence="8" key="1">
    <citation type="submission" date="2017-02" db="EMBL/GenBank/DDBJ databases">
        <authorList>
            <person name="Varghese N."/>
            <person name="Submissions S."/>
        </authorList>
    </citation>
    <scope>NUCLEOTIDE SEQUENCE [LARGE SCALE GENOMIC DNA]</scope>
    <source>
        <strain evidence="8">DSM 23966</strain>
    </source>
</reference>
<feature type="transmembrane region" description="Helical" evidence="6">
    <location>
        <begin position="83"/>
        <end position="103"/>
    </location>
</feature>
<keyword evidence="6" id="KW-1003">Cell membrane</keyword>
<comment type="similarity">
    <text evidence="2 6">Belongs to the 4-toluene sulfonate uptake permease (TSUP) (TC 2.A.102) family.</text>
</comment>
<dbReference type="InterPro" id="IPR051598">
    <property type="entry name" value="TSUP/Inactive_protease-like"/>
</dbReference>
<dbReference type="PANTHER" id="PTHR43701:SF13">
    <property type="entry name" value="MEMBRANE TRANSPORTER PROTEIN YRKJ-RELATED"/>
    <property type="match status" value="1"/>
</dbReference>
<organism evidence="7 8">
    <name type="scientific">Sporosarcina newyorkensis</name>
    <dbReference type="NCBI Taxonomy" id="759851"/>
    <lineage>
        <taxon>Bacteria</taxon>
        <taxon>Bacillati</taxon>
        <taxon>Bacillota</taxon>
        <taxon>Bacilli</taxon>
        <taxon>Bacillales</taxon>
        <taxon>Caryophanaceae</taxon>
        <taxon>Sporosarcina</taxon>
    </lineage>
</organism>
<feature type="transmembrane region" description="Helical" evidence="6">
    <location>
        <begin position="237"/>
        <end position="255"/>
    </location>
</feature>
<dbReference type="PANTHER" id="PTHR43701">
    <property type="entry name" value="MEMBRANE TRANSPORTER PROTEIN MJ0441-RELATED"/>
    <property type="match status" value="1"/>
</dbReference>
<evidence type="ECO:0000256" key="5">
    <source>
        <dbReference type="ARBA" id="ARBA00023136"/>
    </source>
</evidence>
<dbReference type="GO" id="GO:0005886">
    <property type="term" value="C:plasma membrane"/>
    <property type="evidence" value="ECO:0007669"/>
    <property type="project" value="UniProtKB-SubCell"/>
</dbReference>
<dbReference type="EMBL" id="FUYJ01000003">
    <property type="protein sequence ID" value="SKA98639.1"/>
    <property type="molecule type" value="Genomic_DNA"/>
</dbReference>
<dbReference type="Pfam" id="PF01925">
    <property type="entry name" value="TauE"/>
    <property type="match status" value="1"/>
</dbReference>
<dbReference type="AlphaFoldDB" id="A0A1T4YA29"/>
<evidence type="ECO:0000256" key="3">
    <source>
        <dbReference type="ARBA" id="ARBA00022692"/>
    </source>
</evidence>
<keyword evidence="3 6" id="KW-0812">Transmembrane</keyword>
<sequence>MSFTFIITIFLIGFVGSFLSGMMGIGGAIVKYPMLLFIPALLGFEAFSSHDVSGITAVEVFFASLSGVFAYRKSNLILKPLVLYMGISVLIGSVIGGAGSSLLSEATVNIVYGVLAVLAAVMMFIPQKGLDNIPVEEIAFNKWIATGTALLVGLAAGIVGAGGAFILVPIMLVVLKIPTRVTIATSLAITLLSSIGSASGKLFTGQVPYEPALVMIIASVLAAPLGVKVSRKVNTKVLQGILAVLIMGSAVKIWWDIF</sequence>
<dbReference type="Proteomes" id="UP000190042">
    <property type="component" value="Unassembled WGS sequence"/>
</dbReference>
<feature type="transmembrane region" description="Helical" evidence="6">
    <location>
        <begin position="6"/>
        <end position="30"/>
    </location>
</feature>
<dbReference type="InterPro" id="IPR002781">
    <property type="entry name" value="TM_pro_TauE-like"/>
</dbReference>
<evidence type="ECO:0000256" key="4">
    <source>
        <dbReference type="ARBA" id="ARBA00022989"/>
    </source>
</evidence>
<feature type="transmembrane region" description="Helical" evidence="6">
    <location>
        <begin position="212"/>
        <end position="230"/>
    </location>
</feature>
<evidence type="ECO:0000256" key="1">
    <source>
        <dbReference type="ARBA" id="ARBA00004141"/>
    </source>
</evidence>
<keyword evidence="5 6" id="KW-0472">Membrane</keyword>
<evidence type="ECO:0000256" key="6">
    <source>
        <dbReference type="RuleBase" id="RU363041"/>
    </source>
</evidence>
<keyword evidence="8" id="KW-1185">Reference proteome</keyword>
<gene>
    <name evidence="7" type="ORF">SAMN04244570_2131</name>
</gene>
<dbReference type="RefSeq" id="WP_009766518.1">
    <property type="nucleotide sequence ID" value="NZ_FUYJ01000003.1"/>
</dbReference>
<feature type="transmembrane region" description="Helical" evidence="6">
    <location>
        <begin position="110"/>
        <end position="127"/>
    </location>
</feature>
<feature type="transmembrane region" description="Helical" evidence="6">
    <location>
        <begin position="147"/>
        <end position="174"/>
    </location>
</feature>
<feature type="transmembrane region" description="Helical" evidence="6">
    <location>
        <begin position="181"/>
        <end position="200"/>
    </location>
</feature>
<evidence type="ECO:0000256" key="2">
    <source>
        <dbReference type="ARBA" id="ARBA00009142"/>
    </source>
</evidence>